<evidence type="ECO:0000313" key="2">
    <source>
        <dbReference type="Proteomes" id="UP000196368"/>
    </source>
</evidence>
<evidence type="ECO:0000313" key="1">
    <source>
        <dbReference type="EMBL" id="OUO56518.1"/>
    </source>
</evidence>
<proteinExistence type="predicted"/>
<organism evidence="1 2">
    <name type="scientific">Candidatus Avelusimicrobium gallicola</name>
    <dbReference type="NCBI Taxonomy" id="2562704"/>
    <lineage>
        <taxon>Bacteria</taxon>
        <taxon>Pseudomonadati</taxon>
        <taxon>Elusimicrobiota</taxon>
        <taxon>Elusimicrobia</taxon>
        <taxon>Elusimicrobiales</taxon>
        <taxon>Elusimicrobiaceae</taxon>
        <taxon>Candidatus Avelusimicrobium</taxon>
    </lineage>
</organism>
<reference evidence="2" key="1">
    <citation type="submission" date="2017-04" db="EMBL/GenBank/DDBJ databases">
        <title>Function of individual gut microbiota members based on whole genome sequencing of pure cultures obtained from chicken caecum.</title>
        <authorList>
            <person name="Medvecky M."/>
            <person name="Cejkova D."/>
            <person name="Polansky O."/>
            <person name="Karasova D."/>
            <person name="Kubasova T."/>
            <person name="Cizek A."/>
            <person name="Rychlik I."/>
        </authorList>
    </citation>
    <scope>NUCLEOTIDE SEQUENCE [LARGE SCALE GENOMIC DNA]</scope>
    <source>
        <strain evidence="2">An273</strain>
    </source>
</reference>
<comment type="caution">
    <text evidence="1">The sequence shown here is derived from an EMBL/GenBank/DDBJ whole genome shotgun (WGS) entry which is preliminary data.</text>
</comment>
<name>A0A1Y4DHV2_9BACT</name>
<dbReference type="PANTHER" id="PTHR37948">
    <property type="entry name" value="ZGC:113208"/>
    <property type="match status" value="1"/>
</dbReference>
<dbReference type="EMBL" id="NFJD01000003">
    <property type="protein sequence ID" value="OUO56518.1"/>
    <property type="molecule type" value="Genomic_DNA"/>
</dbReference>
<protein>
    <submittedName>
        <fullName evidence="1">Uncharacterized protein</fullName>
    </submittedName>
</protein>
<accession>A0A1Y4DHV2</accession>
<dbReference type="Proteomes" id="UP000196368">
    <property type="component" value="Unassembled WGS sequence"/>
</dbReference>
<dbReference type="AlphaFoldDB" id="A0A1Y4DHV2"/>
<dbReference type="RefSeq" id="WP_204201207.1">
    <property type="nucleotide sequence ID" value="NZ_NFJD01000003.1"/>
</dbReference>
<keyword evidence="2" id="KW-1185">Reference proteome</keyword>
<gene>
    <name evidence="1" type="ORF">B5F75_04815</name>
</gene>
<sequence length="117" mass="13787">MPHTLKWFRPGRIIVVNDKMQQEYCYRLTALPGQRTEPRFTPQVSPAQMLAWGVFEGHYLNDCQEEFSAEWFARARQKLSPLRPDETKNCFGVKSRLPRGEWLKHGWILPFDPDPRG</sequence>
<dbReference type="PANTHER" id="PTHR37948:SF1">
    <property type="entry name" value="BLL5189 PROTEIN"/>
    <property type="match status" value="1"/>
</dbReference>